<name>A0A8C1REJ3_CYPCA</name>
<reference evidence="1" key="1">
    <citation type="submission" date="2025-08" db="UniProtKB">
        <authorList>
            <consortium name="Ensembl"/>
        </authorList>
    </citation>
    <scope>IDENTIFICATION</scope>
</reference>
<proteinExistence type="predicted"/>
<evidence type="ECO:0000313" key="2">
    <source>
        <dbReference type="Proteomes" id="UP000694427"/>
    </source>
</evidence>
<dbReference type="Proteomes" id="UP000694427">
    <property type="component" value="Unplaced"/>
</dbReference>
<accession>A0A8C1REJ3</accession>
<sequence>MLVIQFSYSDSGLQKLLLSYELVWTFCTFLYTFTDATGSHHKGMKELRVADPWGWARQCDPYMASHGGSTSYPCSFADCKEKELLPVICPHCEKHFYLRTYFTIPYISDTAEVSPNGQRDYSGKTMVKENAATAEKVALMKFKFHVSGDKGLPQKIYFLFTSNLKF</sequence>
<organism evidence="1 2">
    <name type="scientific">Cyprinus carpio</name>
    <name type="common">Common carp</name>
    <dbReference type="NCBI Taxonomy" id="7962"/>
    <lineage>
        <taxon>Eukaryota</taxon>
        <taxon>Metazoa</taxon>
        <taxon>Chordata</taxon>
        <taxon>Craniata</taxon>
        <taxon>Vertebrata</taxon>
        <taxon>Euteleostomi</taxon>
        <taxon>Actinopterygii</taxon>
        <taxon>Neopterygii</taxon>
        <taxon>Teleostei</taxon>
        <taxon>Ostariophysi</taxon>
        <taxon>Cypriniformes</taxon>
        <taxon>Cyprinidae</taxon>
        <taxon>Cyprininae</taxon>
        <taxon>Cyprinus</taxon>
    </lineage>
</organism>
<dbReference type="Gene3D" id="4.10.1110.10">
    <property type="entry name" value="AN1-like Zinc finger"/>
    <property type="match status" value="1"/>
</dbReference>
<protein>
    <submittedName>
        <fullName evidence="1">Uncharacterized protein</fullName>
    </submittedName>
</protein>
<dbReference type="SUPFAM" id="SSF118310">
    <property type="entry name" value="AN1-like Zinc finger"/>
    <property type="match status" value="1"/>
</dbReference>
<reference evidence="1" key="2">
    <citation type="submission" date="2025-09" db="UniProtKB">
        <authorList>
            <consortium name="Ensembl"/>
        </authorList>
    </citation>
    <scope>IDENTIFICATION</scope>
</reference>
<evidence type="ECO:0000313" key="1">
    <source>
        <dbReference type="Ensembl" id="ENSCCRP00010107610.1"/>
    </source>
</evidence>
<dbReference type="AlphaFoldDB" id="A0A8C1REJ3"/>
<keyword evidence="2" id="KW-1185">Reference proteome</keyword>
<dbReference type="Ensembl" id="ENSCCRT00010119724.1">
    <property type="protein sequence ID" value="ENSCCRP00010107610.1"/>
    <property type="gene ID" value="ENSCCRG00010047451.1"/>
</dbReference>
<dbReference type="InterPro" id="IPR035896">
    <property type="entry name" value="AN1-like_Znf"/>
</dbReference>